<dbReference type="PROSITE" id="PS00028">
    <property type="entry name" value="ZINC_FINGER_C2H2_1"/>
    <property type="match status" value="2"/>
</dbReference>
<dbReference type="EMBL" id="KZ613468">
    <property type="protein sequence ID" value="PMD26439.1"/>
    <property type="molecule type" value="Genomic_DNA"/>
</dbReference>
<dbReference type="SMART" id="SM00355">
    <property type="entry name" value="ZnF_C2H2"/>
    <property type="match status" value="2"/>
</dbReference>
<proteinExistence type="predicted"/>
<keyword evidence="3" id="KW-0677">Repeat</keyword>
<feature type="compositionally biased region" description="Low complexity" evidence="8">
    <location>
        <begin position="21"/>
        <end position="37"/>
    </location>
</feature>
<dbReference type="GO" id="GO:0006351">
    <property type="term" value="P:DNA-templated transcription"/>
    <property type="evidence" value="ECO:0007669"/>
    <property type="project" value="InterPro"/>
</dbReference>
<gene>
    <name evidence="10" type="ORF">NA56DRAFT_685491</name>
</gene>
<feature type="region of interest" description="Disordered" evidence="8">
    <location>
        <begin position="1"/>
        <end position="57"/>
    </location>
</feature>
<dbReference type="Proteomes" id="UP000235672">
    <property type="component" value="Unassembled WGS sequence"/>
</dbReference>
<evidence type="ECO:0000256" key="3">
    <source>
        <dbReference type="ARBA" id="ARBA00022737"/>
    </source>
</evidence>
<keyword evidence="4 7" id="KW-0863">Zinc-finger</keyword>
<dbReference type="GO" id="GO:0000978">
    <property type="term" value="F:RNA polymerase II cis-regulatory region sequence-specific DNA binding"/>
    <property type="evidence" value="ECO:0007669"/>
    <property type="project" value="InterPro"/>
</dbReference>
<sequence length="856" mass="95136">MPDIRSRPGNPPSRAEDAETSSNAGRASSQSVSSFQSLDDEPRNREVEEPGSTARTVKKNRRCPFCQSAFSKHEHLARHLRSHTKEKPFQCSDCDKRFGRNDTLLRHMRSHPAPRNKPVRQNANSATGGILSPIPQESGRFPSHGISDMAQNASSIIVENQAQNAGNALVGRGDDDSDIAYPGINTGRQSLLHMDASNSSASHVPGLQTSSFEFSSPNNDITPSAWGTMTIDAQPSLGIDDDFMDFSSASLDVSDMNSLSSTWFAGDDFDLDALNSAIQESIAHYAYPMQSYPTDHHTQLPSIEHVETEGVLPTHPSLPPLYSSSINKKWFSNIEVDPEAPETRQGSQGPGSAQVDVDEAYRVNLTSKLQVRAQNESLPSTEFLNLCIRMYFTRFNTIFPLLHGPTFRPSAKNSLLLLSICSVGSLFIGSADAIAQGTRIFERLNKAILASWEFHLARGGSEALSMIQAAIIGQTFGLLSGNPWHLTLVDAFHGTVVAWARRSKMFSNKQAKIPLCDVRGQELSQEWQRWARREETVRVLLGLHIHDSELACIFHHEPILRHSGKAIPLSCSSKLFMASNADQWMAISQKERYQTGAEESGLGEVLGSQQSLSTCLVAEPGSFTAYAFLAGIAARICESRNLGELDEPSKVEFVDCLIQWYQKFRKPPDRTDPLCLMTLWHSTFMTLLVDLDMLERAVGRDTPEVLHGSKDELSRWVLTLNAKRCIIHGLLAHQQAKEMQIGIEPAIHIPRTLFFAGIALFCYTARQVNPRDNRENFQHDILNLPEMKLLDTSGVMYIFEQQRSRSDKLSAIEAGALCNITDLLQRIGHWEIARKYASTLESLMNVGKGYTEMRIE</sequence>
<dbReference type="Pfam" id="PF00096">
    <property type="entry name" value="zf-C2H2"/>
    <property type="match status" value="1"/>
</dbReference>
<feature type="domain" description="C2H2-type" evidence="9">
    <location>
        <begin position="61"/>
        <end position="88"/>
    </location>
</feature>
<dbReference type="FunFam" id="3.30.160.60:FF:000624">
    <property type="entry name" value="zinc finger protein 697"/>
    <property type="match status" value="1"/>
</dbReference>
<dbReference type="CDD" id="cd12148">
    <property type="entry name" value="fungal_TF_MHR"/>
    <property type="match status" value="1"/>
</dbReference>
<protein>
    <recommendedName>
        <fullName evidence="9">C2H2-type domain-containing protein</fullName>
    </recommendedName>
</protein>
<dbReference type="OrthoDB" id="10018191at2759"/>
<evidence type="ECO:0000256" key="1">
    <source>
        <dbReference type="ARBA" id="ARBA00004123"/>
    </source>
</evidence>
<accession>A0A2J6QJJ1</accession>
<dbReference type="PROSITE" id="PS50157">
    <property type="entry name" value="ZINC_FINGER_C2H2_2"/>
    <property type="match status" value="2"/>
</dbReference>
<dbReference type="Gene3D" id="3.30.160.60">
    <property type="entry name" value="Classic Zinc Finger"/>
    <property type="match status" value="2"/>
</dbReference>
<dbReference type="InterPro" id="IPR007219">
    <property type="entry name" value="XnlR_reg_dom"/>
</dbReference>
<keyword evidence="2" id="KW-0479">Metal-binding</keyword>
<keyword evidence="11" id="KW-1185">Reference proteome</keyword>
<evidence type="ECO:0000256" key="6">
    <source>
        <dbReference type="ARBA" id="ARBA00023242"/>
    </source>
</evidence>
<feature type="domain" description="C2H2-type" evidence="9">
    <location>
        <begin position="89"/>
        <end position="116"/>
    </location>
</feature>
<dbReference type="GO" id="GO:0000785">
    <property type="term" value="C:chromatin"/>
    <property type="evidence" value="ECO:0007669"/>
    <property type="project" value="TreeGrafter"/>
</dbReference>
<organism evidence="10 11">
    <name type="scientific">Hyaloscypha hepaticicola</name>
    <dbReference type="NCBI Taxonomy" id="2082293"/>
    <lineage>
        <taxon>Eukaryota</taxon>
        <taxon>Fungi</taxon>
        <taxon>Dikarya</taxon>
        <taxon>Ascomycota</taxon>
        <taxon>Pezizomycotina</taxon>
        <taxon>Leotiomycetes</taxon>
        <taxon>Helotiales</taxon>
        <taxon>Hyaloscyphaceae</taxon>
        <taxon>Hyaloscypha</taxon>
    </lineage>
</organism>
<evidence type="ECO:0000313" key="10">
    <source>
        <dbReference type="EMBL" id="PMD26439.1"/>
    </source>
</evidence>
<dbReference type="Pfam" id="PF04082">
    <property type="entry name" value="Fungal_trans"/>
    <property type="match status" value="1"/>
</dbReference>
<dbReference type="GO" id="GO:0008270">
    <property type="term" value="F:zinc ion binding"/>
    <property type="evidence" value="ECO:0007669"/>
    <property type="project" value="UniProtKB-KW"/>
</dbReference>
<feature type="compositionally biased region" description="Basic residues" evidence="8">
    <location>
        <begin position="109"/>
        <end position="118"/>
    </location>
</feature>
<evidence type="ECO:0000313" key="11">
    <source>
        <dbReference type="Proteomes" id="UP000235672"/>
    </source>
</evidence>
<evidence type="ECO:0000259" key="9">
    <source>
        <dbReference type="PROSITE" id="PS50157"/>
    </source>
</evidence>
<dbReference type="GO" id="GO:0005634">
    <property type="term" value="C:nucleus"/>
    <property type="evidence" value="ECO:0007669"/>
    <property type="project" value="UniProtKB-SubCell"/>
</dbReference>
<dbReference type="InterPro" id="IPR051059">
    <property type="entry name" value="VerF-like"/>
</dbReference>
<dbReference type="STRING" id="1745343.A0A2J6QJJ1"/>
<feature type="region of interest" description="Disordered" evidence="8">
    <location>
        <begin position="109"/>
        <end position="136"/>
    </location>
</feature>
<dbReference type="InterPro" id="IPR036236">
    <property type="entry name" value="Znf_C2H2_sf"/>
</dbReference>
<dbReference type="PANTHER" id="PTHR40626:SF11">
    <property type="entry name" value="ZINC FINGER PROTEIN YPR022C"/>
    <property type="match status" value="1"/>
</dbReference>
<dbReference type="AlphaFoldDB" id="A0A2J6QJJ1"/>
<evidence type="ECO:0000256" key="2">
    <source>
        <dbReference type="ARBA" id="ARBA00022723"/>
    </source>
</evidence>
<evidence type="ECO:0000256" key="8">
    <source>
        <dbReference type="SAM" id="MobiDB-lite"/>
    </source>
</evidence>
<dbReference type="PANTHER" id="PTHR40626">
    <property type="entry name" value="MIP31509P"/>
    <property type="match status" value="1"/>
</dbReference>
<comment type="subcellular location">
    <subcellularLocation>
        <location evidence="1">Nucleus</location>
    </subcellularLocation>
</comment>
<dbReference type="InterPro" id="IPR013087">
    <property type="entry name" value="Znf_C2H2_type"/>
</dbReference>
<dbReference type="SUPFAM" id="SSF57667">
    <property type="entry name" value="beta-beta-alpha zinc fingers"/>
    <property type="match status" value="1"/>
</dbReference>
<reference evidence="10 11" key="1">
    <citation type="submission" date="2016-05" db="EMBL/GenBank/DDBJ databases">
        <title>A degradative enzymes factory behind the ericoid mycorrhizal symbiosis.</title>
        <authorList>
            <consortium name="DOE Joint Genome Institute"/>
            <person name="Martino E."/>
            <person name="Morin E."/>
            <person name="Grelet G."/>
            <person name="Kuo A."/>
            <person name="Kohler A."/>
            <person name="Daghino S."/>
            <person name="Barry K."/>
            <person name="Choi C."/>
            <person name="Cichocki N."/>
            <person name="Clum A."/>
            <person name="Copeland A."/>
            <person name="Hainaut M."/>
            <person name="Haridas S."/>
            <person name="Labutti K."/>
            <person name="Lindquist E."/>
            <person name="Lipzen A."/>
            <person name="Khouja H.-R."/>
            <person name="Murat C."/>
            <person name="Ohm R."/>
            <person name="Olson A."/>
            <person name="Spatafora J."/>
            <person name="Veneault-Fourrey C."/>
            <person name="Henrissat B."/>
            <person name="Grigoriev I."/>
            <person name="Martin F."/>
            <person name="Perotto S."/>
        </authorList>
    </citation>
    <scope>NUCLEOTIDE SEQUENCE [LARGE SCALE GENOMIC DNA]</scope>
    <source>
        <strain evidence="10 11">UAMH 7357</strain>
    </source>
</reference>
<keyword evidence="6" id="KW-0539">Nucleus</keyword>
<evidence type="ECO:0000256" key="5">
    <source>
        <dbReference type="ARBA" id="ARBA00022833"/>
    </source>
</evidence>
<evidence type="ECO:0000256" key="7">
    <source>
        <dbReference type="PROSITE-ProRule" id="PRU00042"/>
    </source>
</evidence>
<dbReference type="GO" id="GO:0000981">
    <property type="term" value="F:DNA-binding transcription factor activity, RNA polymerase II-specific"/>
    <property type="evidence" value="ECO:0007669"/>
    <property type="project" value="InterPro"/>
</dbReference>
<keyword evidence="5" id="KW-0862">Zinc</keyword>
<evidence type="ECO:0000256" key="4">
    <source>
        <dbReference type="ARBA" id="ARBA00022771"/>
    </source>
</evidence>
<name>A0A2J6QJJ1_9HELO</name>